<gene>
    <name evidence="2" type="ORF">URODEC1_LOCUS106143</name>
</gene>
<accession>A0ABC9FKS1</accession>
<name>A0ABC9FKS1_9POAL</name>
<organism evidence="2 3">
    <name type="scientific">Urochloa decumbens</name>
    <dbReference type="NCBI Taxonomy" id="240449"/>
    <lineage>
        <taxon>Eukaryota</taxon>
        <taxon>Viridiplantae</taxon>
        <taxon>Streptophyta</taxon>
        <taxon>Embryophyta</taxon>
        <taxon>Tracheophyta</taxon>
        <taxon>Spermatophyta</taxon>
        <taxon>Magnoliopsida</taxon>
        <taxon>Liliopsida</taxon>
        <taxon>Poales</taxon>
        <taxon>Poaceae</taxon>
        <taxon>PACMAD clade</taxon>
        <taxon>Panicoideae</taxon>
        <taxon>Panicodae</taxon>
        <taxon>Paniceae</taxon>
        <taxon>Melinidinae</taxon>
        <taxon>Urochloa</taxon>
    </lineage>
</organism>
<evidence type="ECO:0000313" key="2">
    <source>
        <dbReference type="EMBL" id="CAL5076396.1"/>
    </source>
</evidence>
<dbReference type="InterPro" id="IPR001810">
    <property type="entry name" value="F-box_dom"/>
</dbReference>
<dbReference type="SUPFAM" id="SSF81383">
    <property type="entry name" value="F-box domain"/>
    <property type="match status" value="1"/>
</dbReference>
<sequence length="370" mass="40912">MAAPPPELIEDAVAEILLRLPGEDPACLVRASLVCRLWRRILSDPAFLRRYRRFHRTPPLLGFFADAYRSDPAPRFVPTAAAASPFSTAAFHSHHRNWLPLDFRHGRFLLRQVLTHDLLVWDPITGDREELYHPGIPYLSAAVLCAAPGCDHCDCHGTSSPFLVVCVGIDDTDYEMVDACVYSSQVGEWVSSASVLMYRSDPFVHLTRAAVLGDEIYFTLSPGDTILKYDLGRHYLTTIDLPYLDSLCYIVMPTEDGLLGLASTSESSLCLWSRMVNAEGAAGWILCRELELETVLPVDNPINRASVIGFAEGVNAILVGTEFGTFTVDLKSGLARKLSEQEILYPVIPFTSFYTPGCACSKLPLPVETN</sequence>
<proteinExistence type="predicted"/>
<evidence type="ECO:0000259" key="1">
    <source>
        <dbReference type="Pfam" id="PF00646"/>
    </source>
</evidence>
<dbReference type="InterPro" id="IPR036047">
    <property type="entry name" value="F-box-like_dom_sf"/>
</dbReference>
<dbReference type="Proteomes" id="UP001497457">
    <property type="component" value="Chromosome 6rd"/>
</dbReference>
<feature type="domain" description="F-box" evidence="1">
    <location>
        <begin position="10"/>
        <end position="49"/>
    </location>
</feature>
<dbReference type="EMBL" id="OZ075116">
    <property type="protein sequence ID" value="CAL5076396.1"/>
    <property type="molecule type" value="Genomic_DNA"/>
</dbReference>
<keyword evidence="3" id="KW-1185">Reference proteome</keyword>
<protein>
    <recommendedName>
        <fullName evidence="1">F-box domain-containing protein</fullName>
    </recommendedName>
</protein>
<dbReference type="PANTHER" id="PTHR32133:SF408">
    <property type="entry name" value="OS07G0120400 PROTEIN"/>
    <property type="match status" value="1"/>
</dbReference>
<dbReference type="Gene3D" id="1.20.1280.50">
    <property type="match status" value="1"/>
</dbReference>
<evidence type="ECO:0000313" key="3">
    <source>
        <dbReference type="Proteomes" id="UP001497457"/>
    </source>
</evidence>
<dbReference type="PANTHER" id="PTHR32133">
    <property type="entry name" value="OS07G0120400 PROTEIN"/>
    <property type="match status" value="1"/>
</dbReference>
<reference evidence="2" key="1">
    <citation type="submission" date="2024-10" db="EMBL/GenBank/DDBJ databases">
        <authorList>
            <person name="Ryan C."/>
        </authorList>
    </citation>
    <scope>NUCLEOTIDE SEQUENCE [LARGE SCALE GENOMIC DNA]</scope>
</reference>
<dbReference type="Pfam" id="PF00646">
    <property type="entry name" value="F-box"/>
    <property type="match status" value="1"/>
</dbReference>
<dbReference type="AlphaFoldDB" id="A0ABC9FKS1"/>